<dbReference type="EMBL" id="REGN01012925">
    <property type="protein sequence ID" value="RMZ94619.1"/>
    <property type="molecule type" value="Genomic_DNA"/>
</dbReference>
<dbReference type="AlphaFoldDB" id="A0A3M7P6P1"/>
<organism evidence="1 2">
    <name type="scientific">Brachionus plicatilis</name>
    <name type="common">Marine rotifer</name>
    <name type="synonym">Brachionus muelleri</name>
    <dbReference type="NCBI Taxonomy" id="10195"/>
    <lineage>
        <taxon>Eukaryota</taxon>
        <taxon>Metazoa</taxon>
        <taxon>Spiralia</taxon>
        <taxon>Gnathifera</taxon>
        <taxon>Rotifera</taxon>
        <taxon>Eurotatoria</taxon>
        <taxon>Monogononta</taxon>
        <taxon>Pseudotrocha</taxon>
        <taxon>Ploima</taxon>
        <taxon>Brachionidae</taxon>
        <taxon>Brachionus</taxon>
    </lineage>
</organism>
<keyword evidence="2" id="KW-1185">Reference proteome</keyword>
<name>A0A3M7P6P1_BRAPC</name>
<reference evidence="1 2" key="1">
    <citation type="journal article" date="2018" name="Sci. Rep.">
        <title>Genomic signatures of local adaptation to the degree of environmental predictability in rotifers.</title>
        <authorList>
            <person name="Franch-Gras L."/>
            <person name="Hahn C."/>
            <person name="Garcia-Roger E.M."/>
            <person name="Carmona M.J."/>
            <person name="Serra M."/>
            <person name="Gomez A."/>
        </authorList>
    </citation>
    <scope>NUCLEOTIDE SEQUENCE [LARGE SCALE GENOMIC DNA]</scope>
    <source>
        <strain evidence="1">HYR1</strain>
    </source>
</reference>
<dbReference type="Proteomes" id="UP000276133">
    <property type="component" value="Unassembled WGS sequence"/>
</dbReference>
<accession>A0A3M7P6P1</accession>
<proteinExistence type="predicted"/>
<sequence length="102" mass="12387">MNIDNLKLLDLRTILNSWLAFGWFLLKNNKLVFKKLNFYICSHKEEVKLELSGQEIEWVKKRKYLGVWIDGKLYSREHLRERRLSTLKAIYLLKNNLDKYNI</sequence>
<comment type="caution">
    <text evidence="1">The sequence shown here is derived from an EMBL/GenBank/DDBJ whole genome shotgun (WGS) entry which is preliminary data.</text>
</comment>
<evidence type="ECO:0000313" key="2">
    <source>
        <dbReference type="Proteomes" id="UP000276133"/>
    </source>
</evidence>
<gene>
    <name evidence="1" type="ORF">BpHYR1_026610</name>
</gene>
<evidence type="ECO:0000313" key="1">
    <source>
        <dbReference type="EMBL" id="RMZ94619.1"/>
    </source>
</evidence>
<protein>
    <submittedName>
        <fullName evidence="1">Uncharacterized protein</fullName>
    </submittedName>
</protein>